<organism evidence="4 5">
    <name type="scientific">Teichococcus aestuarii</name>
    <dbReference type="NCBI Taxonomy" id="568898"/>
    <lineage>
        <taxon>Bacteria</taxon>
        <taxon>Pseudomonadati</taxon>
        <taxon>Pseudomonadota</taxon>
        <taxon>Alphaproteobacteria</taxon>
        <taxon>Acetobacterales</taxon>
        <taxon>Roseomonadaceae</taxon>
        <taxon>Roseomonas</taxon>
    </lineage>
</organism>
<dbReference type="Gene3D" id="3.40.50.1820">
    <property type="entry name" value="alpha/beta hydrolase"/>
    <property type="match status" value="1"/>
</dbReference>
<dbReference type="InterPro" id="IPR029058">
    <property type="entry name" value="AB_hydrolase_fold"/>
</dbReference>
<dbReference type="Proteomes" id="UP000245048">
    <property type="component" value="Unassembled WGS sequence"/>
</dbReference>
<dbReference type="AlphaFoldDB" id="A0A2U1V5L4"/>
<dbReference type="PANTHER" id="PTHR22946">
    <property type="entry name" value="DIENELACTONE HYDROLASE DOMAIN-CONTAINING PROTEIN-RELATED"/>
    <property type="match status" value="1"/>
</dbReference>
<evidence type="ECO:0000256" key="2">
    <source>
        <dbReference type="SAM" id="SignalP"/>
    </source>
</evidence>
<dbReference type="GO" id="GO:0052689">
    <property type="term" value="F:carboxylic ester hydrolase activity"/>
    <property type="evidence" value="ECO:0007669"/>
    <property type="project" value="UniProtKB-ARBA"/>
</dbReference>
<feature type="chain" id="PRO_5015744823" evidence="2">
    <location>
        <begin position="23"/>
        <end position="331"/>
    </location>
</feature>
<dbReference type="PANTHER" id="PTHR22946:SF9">
    <property type="entry name" value="POLYKETIDE TRANSFERASE AF380"/>
    <property type="match status" value="1"/>
</dbReference>
<dbReference type="InterPro" id="IPR002925">
    <property type="entry name" value="Dienelactn_hydro"/>
</dbReference>
<keyword evidence="5" id="KW-1185">Reference proteome</keyword>
<reference evidence="5" key="1">
    <citation type="submission" date="2017-10" db="EMBL/GenBank/DDBJ databases">
        <authorList>
            <person name="Toshchakov S.V."/>
            <person name="Goeva M.A."/>
        </authorList>
    </citation>
    <scope>NUCLEOTIDE SEQUENCE [LARGE SCALE GENOMIC DNA]</scope>
    <source>
        <strain evidence="5">JR1/69-1-13</strain>
    </source>
</reference>
<proteinExistence type="predicted"/>
<dbReference type="OrthoDB" id="9771666at2"/>
<comment type="caution">
    <text evidence="4">The sequence shown here is derived from an EMBL/GenBank/DDBJ whole genome shotgun (WGS) entry which is preliminary data.</text>
</comment>
<evidence type="ECO:0000256" key="1">
    <source>
        <dbReference type="ARBA" id="ARBA00022801"/>
    </source>
</evidence>
<keyword evidence="1" id="KW-0378">Hydrolase</keyword>
<dbReference type="Pfam" id="PF01738">
    <property type="entry name" value="DLH"/>
    <property type="match status" value="1"/>
</dbReference>
<feature type="domain" description="Dienelactone hydrolase" evidence="3">
    <location>
        <begin position="136"/>
        <end position="261"/>
    </location>
</feature>
<evidence type="ECO:0000313" key="5">
    <source>
        <dbReference type="Proteomes" id="UP000245048"/>
    </source>
</evidence>
<dbReference type="InterPro" id="IPR050261">
    <property type="entry name" value="FrsA_esterase"/>
</dbReference>
<dbReference type="SUPFAM" id="SSF53474">
    <property type="entry name" value="alpha/beta-Hydrolases"/>
    <property type="match status" value="1"/>
</dbReference>
<sequence>MHPALCLLAALLLLSLPVPPAAGQEAASLPGRIELHAIPSRTLSDAEFLRGEAGAGQAVTTAGELRLPPGQTAWQAGRLPVAVLMHGSGGIDGGIEAWARLLNAEGLATFVIDGFTARGLVATNTDQAKLGRLNLILDLYGALEVLARHPRVDPERIVLIGFSRGGKAALYAATERFHRLWNRSGIGFAAYLAFYPDCSARYRDDTRMVARPIRLFHGEADDYTLARSCAAQVARMREGGADIALATYPGAHHGFDSPLSDAPGVATHSQTLRACVIEEREPGRLVNAATGAPFAYSDDCVQRNPHGGGQPEARAAVRQAVLEEVRAALAK</sequence>
<evidence type="ECO:0000259" key="3">
    <source>
        <dbReference type="Pfam" id="PF01738"/>
    </source>
</evidence>
<keyword evidence="2" id="KW-0732">Signal</keyword>
<gene>
    <name evidence="4" type="ORF">CR165_08285</name>
</gene>
<evidence type="ECO:0000313" key="4">
    <source>
        <dbReference type="EMBL" id="PWC29173.1"/>
    </source>
</evidence>
<dbReference type="RefSeq" id="WP_109516511.1">
    <property type="nucleotide sequence ID" value="NZ_JBHSCH010000019.1"/>
</dbReference>
<dbReference type="EMBL" id="PDOA01000004">
    <property type="protein sequence ID" value="PWC29173.1"/>
    <property type="molecule type" value="Genomic_DNA"/>
</dbReference>
<name>A0A2U1V5L4_9PROT</name>
<accession>A0A2U1V5L4</accession>
<protein>
    <submittedName>
        <fullName evidence="4">Carboxymethylenebutenolidase</fullName>
    </submittedName>
</protein>
<feature type="signal peptide" evidence="2">
    <location>
        <begin position="1"/>
        <end position="22"/>
    </location>
</feature>